<organism evidence="3 4">
    <name type="scientific">Trichonephila inaurata madagascariensis</name>
    <dbReference type="NCBI Taxonomy" id="2747483"/>
    <lineage>
        <taxon>Eukaryota</taxon>
        <taxon>Metazoa</taxon>
        <taxon>Ecdysozoa</taxon>
        <taxon>Arthropoda</taxon>
        <taxon>Chelicerata</taxon>
        <taxon>Arachnida</taxon>
        <taxon>Araneae</taxon>
        <taxon>Araneomorphae</taxon>
        <taxon>Entelegynae</taxon>
        <taxon>Araneoidea</taxon>
        <taxon>Nephilidae</taxon>
        <taxon>Trichonephila</taxon>
        <taxon>Trichonephila inaurata</taxon>
    </lineage>
</organism>
<dbReference type="InterPro" id="IPR013538">
    <property type="entry name" value="ASHA1/2-like_C"/>
</dbReference>
<dbReference type="InterPro" id="IPR015310">
    <property type="entry name" value="AHSA1-like_N"/>
</dbReference>
<dbReference type="GO" id="GO:0006457">
    <property type="term" value="P:protein folding"/>
    <property type="evidence" value="ECO:0007669"/>
    <property type="project" value="TreeGrafter"/>
</dbReference>
<dbReference type="PANTHER" id="PTHR13009:SF22">
    <property type="entry name" value="LD43819P"/>
    <property type="match status" value="1"/>
</dbReference>
<dbReference type="Gene3D" id="3.15.10.20">
    <property type="entry name" value="Activator of Hsp90 ATPase Aha1, N-terminal domain"/>
    <property type="match status" value="2"/>
</dbReference>
<dbReference type="GO" id="GO:0051087">
    <property type="term" value="F:protein-folding chaperone binding"/>
    <property type="evidence" value="ECO:0007669"/>
    <property type="project" value="InterPro"/>
</dbReference>
<dbReference type="InterPro" id="IPR023393">
    <property type="entry name" value="START-like_dom_sf"/>
</dbReference>
<sequence length="397" mass="46406">MAKWGEGDPRWIVEERPDAKNVNNWHWIEKDASDWSKEKFKKILIELKSRLTLPEKTEVSSVKGEVFERSGWIVEERPDAKNVNNWHWIEKDASDWSKEKFKKILIGAEIKTDLAHCKITEVSRCEGDTFVSNRRAKLIIFYEWTIELKWVGCLINNNTEIEGMLEILNFSEENNIKNVEINVHVETVGYESAILKNEIKRAVIEVIGKQLNEYVAALKEFSKELILPTKDNLQHSELNQLMTIKKIKELEQISTNSNEKQNVETSEIKAIEVFKCTASEFYQAMTVKELVEAFTQGNCVLEPVEGGKFELFDGNVQGYFTKLLPHKIIKQKWRFRTWPEDHFSEVHIDINQKTDCSEIYFSQTGIPKSEIESTRQGWKRFYWNSLRRAFSFGAPLF</sequence>
<comment type="caution">
    <text evidence="3">The sequence shown here is derived from an EMBL/GenBank/DDBJ whole genome shotgun (WGS) entry which is preliminary data.</text>
</comment>
<keyword evidence="4" id="KW-1185">Reference proteome</keyword>
<feature type="domain" description="Activator of Hsp90 ATPase AHSA1-like N-terminal" evidence="2">
    <location>
        <begin position="90"/>
        <end position="223"/>
    </location>
</feature>
<proteinExistence type="inferred from homology"/>
<keyword evidence="3" id="KW-0346">Stress response</keyword>
<evidence type="ECO:0000256" key="1">
    <source>
        <dbReference type="ARBA" id="ARBA00006817"/>
    </source>
</evidence>
<name>A0A8X6XQY5_9ARAC</name>
<reference evidence="3" key="1">
    <citation type="submission" date="2020-08" db="EMBL/GenBank/DDBJ databases">
        <title>Multicomponent nature underlies the extraordinary mechanical properties of spider dragline silk.</title>
        <authorList>
            <person name="Kono N."/>
            <person name="Nakamura H."/>
            <person name="Mori M."/>
            <person name="Yoshida Y."/>
            <person name="Ohtoshi R."/>
            <person name="Malay A.D."/>
            <person name="Moran D.A.P."/>
            <person name="Tomita M."/>
            <person name="Numata K."/>
            <person name="Arakawa K."/>
        </authorList>
    </citation>
    <scope>NUCLEOTIDE SEQUENCE</scope>
</reference>
<dbReference type="OrthoDB" id="567237at2759"/>
<dbReference type="SMART" id="SM01000">
    <property type="entry name" value="Aha1_N"/>
    <property type="match status" value="1"/>
</dbReference>
<dbReference type="EMBL" id="BMAV01011256">
    <property type="protein sequence ID" value="GFY56999.1"/>
    <property type="molecule type" value="Genomic_DNA"/>
</dbReference>
<evidence type="ECO:0000259" key="2">
    <source>
        <dbReference type="SMART" id="SM01000"/>
    </source>
</evidence>
<dbReference type="CDD" id="cd08892">
    <property type="entry name" value="SRPBCC_Aha1"/>
    <property type="match status" value="1"/>
</dbReference>
<dbReference type="Pfam" id="PF09229">
    <property type="entry name" value="Aha1_N"/>
    <property type="match status" value="1"/>
</dbReference>
<dbReference type="PANTHER" id="PTHR13009">
    <property type="entry name" value="HEAT SHOCK PROTEIN 90 HSP90 CO-CHAPERONE AHA-1"/>
    <property type="match status" value="1"/>
</dbReference>
<dbReference type="GO" id="GO:0005829">
    <property type="term" value="C:cytosol"/>
    <property type="evidence" value="ECO:0007669"/>
    <property type="project" value="TreeGrafter"/>
</dbReference>
<dbReference type="AlphaFoldDB" id="A0A8X6XQY5"/>
<dbReference type="Proteomes" id="UP000886998">
    <property type="component" value="Unassembled WGS sequence"/>
</dbReference>
<dbReference type="InterPro" id="IPR036338">
    <property type="entry name" value="Aha1"/>
</dbReference>
<evidence type="ECO:0000313" key="4">
    <source>
        <dbReference type="Proteomes" id="UP000886998"/>
    </source>
</evidence>
<dbReference type="SUPFAM" id="SSF103111">
    <property type="entry name" value="Activator of Hsp90 ATPase, Aha1"/>
    <property type="match status" value="2"/>
</dbReference>
<dbReference type="Gene3D" id="3.30.530.20">
    <property type="match status" value="1"/>
</dbReference>
<comment type="similarity">
    <text evidence="1">Belongs to the AHA1 family.</text>
</comment>
<evidence type="ECO:0000313" key="3">
    <source>
        <dbReference type="EMBL" id="GFY56999.1"/>
    </source>
</evidence>
<dbReference type="Pfam" id="PF08327">
    <property type="entry name" value="AHSA1"/>
    <property type="match status" value="1"/>
</dbReference>
<protein>
    <submittedName>
        <fullName evidence="3">Activator of 90 kDa heat shock protein ATPase homolog 1</fullName>
    </submittedName>
</protein>
<dbReference type="SUPFAM" id="SSF55961">
    <property type="entry name" value="Bet v1-like"/>
    <property type="match status" value="1"/>
</dbReference>
<dbReference type="GO" id="GO:0001671">
    <property type="term" value="F:ATPase activator activity"/>
    <property type="evidence" value="ECO:0007669"/>
    <property type="project" value="InterPro"/>
</dbReference>
<accession>A0A8X6XQY5</accession>
<gene>
    <name evidence="3" type="primary">Ahsa1</name>
    <name evidence="3" type="ORF">TNIN_494691</name>
</gene>